<accession>A0A366MT21</accession>
<keyword evidence="7" id="KW-0998">Cell outer membrane</keyword>
<dbReference type="EMBL" id="PDKB01000006">
    <property type="protein sequence ID" value="RBQ29395.1"/>
    <property type="molecule type" value="Genomic_DNA"/>
</dbReference>
<evidence type="ECO:0000256" key="7">
    <source>
        <dbReference type="ARBA" id="ARBA00023237"/>
    </source>
</evidence>
<dbReference type="Pfam" id="PF02321">
    <property type="entry name" value="OEP"/>
    <property type="match status" value="2"/>
</dbReference>
<evidence type="ECO:0000256" key="2">
    <source>
        <dbReference type="ARBA" id="ARBA00007613"/>
    </source>
</evidence>
<keyword evidence="6" id="KW-0472">Membrane</keyword>
<evidence type="ECO:0000313" key="8">
    <source>
        <dbReference type="EMBL" id="RBQ29395.1"/>
    </source>
</evidence>
<organism evidence="8 9">
    <name type="scientific">Aliarcobacter vitoriensis</name>
    <dbReference type="NCBI Taxonomy" id="2011099"/>
    <lineage>
        <taxon>Bacteria</taxon>
        <taxon>Pseudomonadati</taxon>
        <taxon>Campylobacterota</taxon>
        <taxon>Epsilonproteobacteria</taxon>
        <taxon>Campylobacterales</taxon>
        <taxon>Arcobacteraceae</taxon>
        <taxon>Aliarcobacter</taxon>
    </lineage>
</organism>
<dbReference type="GO" id="GO:0015288">
    <property type="term" value="F:porin activity"/>
    <property type="evidence" value="ECO:0007669"/>
    <property type="project" value="TreeGrafter"/>
</dbReference>
<evidence type="ECO:0000256" key="4">
    <source>
        <dbReference type="ARBA" id="ARBA00022452"/>
    </source>
</evidence>
<comment type="subcellular location">
    <subcellularLocation>
        <location evidence="1">Cell outer membrane</location>
    </subcellularLocation>
</comment>
<name>A0A366MT21_9BACT</name>
<dbReference type="Proteomes" id="UP000252669">
    <property type="component" value="Unassembled WGS sequence"/>
</dbReference>
<evidence type="ECO:0000256" key="1">
    <source>
        <dbReference type="ARBA" id="ARBA00004442"/>
    </source>
</evidence>
<keyword evidence="5" id="KW-0812">Transmembrane</keyword>
<proteinExistence type="inferred from homology"/>
<keyword evidence="4" id="KW-1134">Transmembrane beta strand</keyword>
<evidence type="ECO:0000256" key="3">
    <source>
        <dbReference type="ARBA" id="ARBA00022448"/>
    </source>
</evidence>
<gene>
    <name evidence="8" type="ORF">CRU91_04745</name>
</gene>
<reference evidence="8 9" key="1">
    <citation type="submission" date="2017-10" db="EMBL/GenBank/DDBJ databases">
        <title>Genomics of the genus Arcobacter.</title>
        <authorList>
            <person name="Perez-Cataluna A."/>
            <person name="Figueras M.J."/>
        </authorList>
    </citation>
    <scope>NUCLEOTIDE SEQUENCE [LARGE SCALE GENOMIC DNA]</scope>
    <source>
        <strain evidence="8 9">CECT 9230</strain>
    </source>
</reference>
<dbReference type="Gene3D" id="1.20.1600.10">
    <property type="entry name" value="Outer membrane efflux proteins (OEP)"/>
    <property type="match status" value="1"/>
</dbReference>
<dbReference type="GO" id="GO:0009279">
    <property type="term" value="C:cell outer membrane"/>
    <property type="evidence" value="ECO:0007669"/>
    <property type="project" value="UniProtKB-SubCell"/>
</dbReference>
<comment type="caution">
    <text evidence="8">The sequence shown here is derived from an EMBL/GenBank/DDBJ whole genome shotgun (WGS) entry which is preliminary data.</text>
</comment>
<dbReference type="GO" id="GO:0015562">
    <property type="term" value="F:efflux transmembrane transporter activity"/>
    <property type="evidence" value="ECO:0007669"/>
    <property type="project" value="InterPro"/>
</dbReference>
<dbReference type="AlphaFoldDB" id="A0A366MT21"/>
<protein>
    <submittedName>
        <fullName evidence="8">Transporter</fullName>
    </submittedName>
</protein>
<evidence type="ECO:0000256" key="5">
    <source>
        <dbReference type="ARBA" id="ARBA00022692"/>
    </source>
</evidence>
<comment type="similarity">
    <text evidence="2">Belongs to the outer membrane factor (OMF) (TC 1.B.17) family.</text>
</comment>
<dbReference type="SUPFAM" id="SSF56954">
    <property type="entry name" value="Outer membrane efflux proteins (OEP)"/>
    <property type="match status" value="1"/>
</dbReference>
<dbReference type="InterPro" id="IPR051906">
    <property type="entry name" value="TolC-like"/>
</dbReference>
<dbReference type="InterPro" id="IPR003423">
    <property type="entry name" value="OMP_efflux"/>
</dbReference>
<evidence type="ECO:0000256" key="6">
    <source>
        <dbReference type="ARBA" id="ARBA00023136"/>
    </source>
</evidence>
<keyword evidence="9" id="KW-1185">Reference proteome</keyword>
<dbReference type="PANTHER" id="PTHR30026">
    <property type="entry name" value="OUTER MEMBRANE PROTEIN TOLC"/>
    <property type="match status" value="1"/>
</dbReference>
<keyword evidence="3" id="KW-0813">Transport</keyword>
<dbReference type="OrthoDB" id="5372171at2"/>
<sequence>MMKKIYISFFLSTILCYAQSITFQEVLNQSLENSKDLKKQELNIDLAKQDRKIVDSFSYGKLEINSQISRTNHSGYVFNSKLSSREATFKDFGFSQMNEGLNTTPKDLNYPDDRTNINSYVSYDIPLFMGFKLQNLKDITKLQEKANEHLYNLDKKNLEFEVLKAYNGAVVAKEFVKALEKAKKTIKFISNAASEFHKNGLVTKIDVNEAKVYELNINSSFIEAQNNFNLALAYLKFLTSNEEIKNVEDLENIYFDLSNFDELYKKALNQRDEVKMQNISIEANKKNIDVQKASYYPTVFSHLEYGFNDNDFTASKDKDYYMALLGVKLTLFDSSISANVQKSKIEHLKANLDFEKLKDGIKLELEKAILDFHTKQEILKEKIEAKNLALEVLNQSQLQYKNRLIPMTTLLLQESNYRKAEAMLINARYENSLALANLNLVLGQNLKKDNQ</sequence>
<dbReference type="PANTHER" id="PTHR30026:SF21">
    <property type="entry name" value="SLR1270 PROTEIN"/>
    <property type="match status" value="1"/>
</dbReference>
<dbReference type="GO" id="GO:1990281">
    <property type="term" value="C:efflux pump complex"/>
    <property type="evidence" value="ECO:0007669"/>
    <property type="project" value="TreeGrafter"/>
</dbReference>
<evidence type="ECO:0000313" key="9">
    <source>
        <dbReference type="Proteomes" id="UP000252669"/>
    </source>
</evidence>